<dbReference type="Proteomes" id="UP000770661">
    <property type="component" value="Unassembled WGS sequence"/>
</dbReference>
<name>A0A8J4XQ69_CHIOP</name>
<dbReference type="AlphaFoldDB" id="A0A8J4XQ69"/>
<sequence>MYKAGISPPVRRSSRQATGGSRGGVVRVSPLRHWSPGRPWQGVGDVSAGRGCCSQHLQHHVSRGVADHEGGPGFAPTQQSPVCRLGGWCRDGPQGAVADDPYDFDL</sequence>
<gene>
    <name evidence="2" type="ORF">GWK47_019056</name>
</gene>
<proteinExistence type="predicted"/>
<keyword evidence="3" id="KW-1185">Reference proteome</keyword>
<evidence type="ECO:0000313" key="3">
    <source>
        <dbReference type="Proteomes" id="UP000770661"/>
    </source>
</evidence>
<reference evidence="2" key="1">
    <citation type="submission" date="2020-07" db="EMBL/GenBank/DDBJ databases">
        <title>The High-quality genome of the commercially important snow crab, Chionoecetes opilio.</title>
        <authorList>
            <person name="Jeong J.-H."/>
            <person name="Ryu S."/>
        </authorList>
    </citation>
    <scope>NUCLEOTIDE SEQUENCE</scope>
    <source>
        <strain evidence="2">MADBK_172401_WGS</strain>
        <tissue evidence="2">Digestive gland</tissue>
    </source>
</reference>
<evidence type="ECO:0000313" key="2">
    <source>
        <dbReference type="EMBL" id="KAG0712176.1"/>
    </source>
</evidence>
<evidence type="ECO:0000256" key="1">
    <source>
        <dbReference type="SAM" id="MobiDB-lite"/>
    </source>
</evidence>
<dbReference type="EMBL" id="JACEEZ010022681">
    <property type="protein sequence ID" value="KAG0712176.1"/>
    <property type="molecule type" value="Genomic_DNA"/>
</dbReference>
<accession>A0A8J4XQ69</accession>
<organism evidence="2 3">
    <name type="scientific">Chionoecetes opilio</name>
    <name type="common">Atlantic snow crab</name>
    <name type="synonym">Cancer opilio</name>
    <dbReference type="NCBI Taxonomy" id="41210"/>
    <lineage>
        <taxon>Eukaryota</taxon>
        <taxon>Metazoa</taxon>
        <taxon>Ecdysozoa</taxon>
        <taxon>Arthropoda</taxon>
        <taxon>Crustacea</taxon>
        <taxon>Multicrustacea</taxon>
        <taxon>Malacostraca</taxon>
        <taxon>Eumalacostraca</taxon>
        <taxon>Eucarida</taxon>
        <taxon>Decapoda</taxon>
        <taxon>Pleocyemata</taxon>
        <taxon>Brachyura</taxon>
        <taxon>Eubrachyura</taxon>
        <taxon>Majoidea</taxon>
        <taxon>Majidae</taxon>
        <taxon>Chionoecetes</taxon>
    </lineage>
</organism>
<protein>
    <submittedName>
        <fullName evidence="2">Uncharacterized protein</fullName>
    </submittedName>
</protein>
<feature type="region of interest" description="Disordered" evidence="1">
    <location>
        <begin position="1"/>
        <end position="40"/>
    </location>
</feature>
<comment type="caution">
    <text evidence="2">The sequence shown here is derived from an EMBL/GenBank/DDBJ whole genome shotgun (WGS) entry which is preliminary data.</text>
</comment>